<reference evidence="5" key="1">
    <citation type="journal article" date="2019" name="Int. J. Syst. Evol. Microbiol.">
        <title>The Global Catalogue of Microorganisms (GCM) 10K type strain sequencing project: providing services to taxonomists for standard genome sequencing and annotation.</title>
        <authorList>
            <consortium name="The Broad Institute Genomics Platform"/>
            <consortium name="The Broad Institute Genome Sequencing Center for Infectious Disease"/>
            <person name="Wu L."/>
            <person name="Ma J."/>
        </authorList>
    </citation>
    <scope>NUCLEOTIDE SEQUENCE [LARGE SCALE GENOMIC DNA]</scope>
    <source>
        <strain evidence="5">CGMCC 4.1437</strain>
    </source>
</reference>
<dbReference type="InterPro" id="IPR001128">
    <property type="entry name" value="Cyt_P450"/>
</dbReference>
<keyword evidence="2" id="KW-0349">Heme</keyword>
<dbReference type="PANTHER" id="PTHR46696">
    <property type="entry name" value="P450, PUTATIVE (EUROFUNG)-RELATED"/>
    <property type="match status" value="1"/>
</dbReference>
<evidence type="ECO:0000256" key="2">
    <source>
        <dbReference type="RuleBase" id="RU000461"/>
    </source>
</evidence>
<comment type="similarity">
    <text evidence="1 2">Belongs to the cytochrome P450 family.</text>
</comment>
<dbReference type="PANTHER" id="PTHR46696:SF1">
    <property type="entry name" value="CYTOCHROME P450 YJIB-RELATED"/>
    <property type="match status" value="1"/>
</dbReference>
<feature type="region of interest" description="Disordered" evidence="3">
    <location>
        <begin position="216"/>
        <end position="237"/>
    </location>
</feature>
<protein>
    <submittedName>
        <fullName evidence="4">Cytochrome P450</fullName>
    </submittedName>
</protein>
<keyword evidence="2" id="KW-0560">Oxidoreductase</keyword>
<gene>
    <name evidence="4" type="ORF">ACFP3U_06180</name>
</gene>
<evidence type="ECO:0000313" key="4">
    <source>
        <dbReference type="EMBL" id="MFC5662569.1"/>
    </source>
</evidence>
<dbReference type="InterPro" id="IPR036396">
    <property type="entry name" value="Cyt_P450_sf"/>
</dbReference>
<dbReference type="RefSeq" id="WP_380224185.1">
    <property type="nucleotide sequence ID" value="NZ_JBHSOF010000005.1"/>
</dbReference>
<keyword evidence="5" id="KW-1185">Reference proteome</keyword>
<evidence type="ECO:0000256" key="1">
    <source>
        <dbReference type="ARBA" id="ARBA00010617"/>
    </source>
</evidence>
<dbReference type="Pfam" id="PF00067">
    <property type="entry name" value="p450"/>
    <property type="match status" value="2"/>
</dbReference>
<accession>A0ABW0X0S0</accession>
<proteinExistence type="inferred from homology"/>
<dbReference type="InterPro" id="IPR017972">
    <property type="entry name" value="Cyt_P450_CS"/>
</dbReference>
<sequence>MDRLVLDPTGRDRDAESAELFRRGPATPVDLLGVRAWAVADPELLEELLKDPRVSKDGLQHWPDFAEVVPTWPLAVWVGARNMFTAHGAEHRRLRRLVGTAFSARQINAMTEQVEQLTDALLDELAALPPGTVVDLREHLAYRLPIQVIARLLGLPDTLKDSFRTTVDRVFDTTLTAEEAVANLTTFYGMLDELIATKRREPADDMTSLLIAARDTGDGEDTEDGEHGADGTTGAASALTEEELRDTLLLIVSAGYETTVNLIDNGIAALLTHPEQLALVRSGKVGWGDVVEEALRRDAPVAHLPLRFAVEDIELPGGATIPRGEPILASYAAAGRHPVRYGEDGGVFDVTRPVKDHLAFGHGPHFCLGAPLARLEGATALRALFDRFPDVTLAPGTELSPVESLISNGHRTLPVLLHGAP</sequence>
<dbReference type="PROSITE" id="PS00086">
    <property type="entry name" value="CYTOCHROME_P450"/>
    <property type="match status" value="1"/>
</dbReference>
<dbReference type="InterPro" id="IPR002397">
    <property type="entry name" value="Cyt_P450_B"/>
</dbReference>
<name>A0ABW0X0S0_9ACTN</name>
<dbReference type="EMBL" id="JBHSOF010000005">
    <property type="protein sequence ID" value="MFC5662569.1"/>
    <property type="molecule type" value="Genomic_DNA"/>
</dbReference>
<dbReference type="PRINTS" id="PR00359">
    <property type="entry name" value="BP450"/>
</dbReference>
<dbReference type="Gene3D" id="1.10.630.10">
    <property type="entry name" value="Cytochrome P450"/>
    <property type="match status" value="1"/>
</dbReference>
<dbReference type="SUPFAM" id="SSF48264">
    <property type="entry name" value="Cytochrome P450"/>
    <property type="match status" value="1"/>
</dbReference>
<keyword evidence="2" id="KW-0503">Monooxygenase</keyword>
<dbReference type="Proteomes" id="UP001595975">
    <property type="component" value="Unassembled WGS sequence"/>
</dbReference>
<organism evidence="4 5">
    <name type="scientific">Kitasatospora misakiensis</name>
    <dbReference type="NCBI Taxonomy" id="67330"/>
    <lineage>
        <taxon>Bacteria</taxon>
        <taxon>Bacillati</taxon>
        <taxon>Actinomycetota</taxon>
        <taxon>Actinomycetes</taxon>
        <taxon>Kitasatosporales</taxon>
        <taxon>Streptomycetaceae</taxon>
        <taxon>Kitasatospora</taxon>
    </lineage>
</organism>
<dbReference type="CDD" id="cd11029">
    <property type="entry name" value="CYP107-like"/>
    <property type="match status" value="1"/>
</dbReference>
<evidence type="ECO:0000313" key="5">
    <source>
        <dbReference type="Proteomes" id="UP001595975"/>
    </source>
</evidence>
<keyword evidence="2" id="KW-0479">Metal-binding</keyword>
<keyword evidence="2" id="KW-0408">Iron</keyword>
<comment type="caution">
    <text evidence="4">The sequence shown here is derived from an EMBL/GenBank/DDBJ whole genome shotgun (WGS) entry which is preliminary data.</text>
</comment>
<evidence type="ECO:0000256" key="3">
    <source>
        <dbReference type="SAM" id="MobiDB-lite"/>
    </source>
</evidence>